<reference evidence="6" key="1">
    <citation type="journal article" date="2019" name="Int. J. Syst. Evol. Microbiol.">
        <title>The Global Catalogue of Microorganisms (GCM) 10K type strain sequencing project: providing services to taxonomists for standard genome sequencing and annotation.</title>
        <authorList>
            <consortium name="The Broad Institute Genomics Platform"/>
            <consortium name="The Broad Institute Genome Sequencing Center for Infectious Disease"/>
            <person name="Wu L."/>
            <person name="Ma J."/>
        </authorList>
    </citation>
    <scope>NUCLEOTIDE SEQUENCE [LARGE SCALE GENOMIC DNA]</scope>
    <source>
        <strain evidence="6">CCM 9110</strain>
    </source>
</reference>
<keyword evidence="3" id="KW-0732">Signal</keyword>
<evidence type="ECO:0000256" key="2">
    <source>
        <dbReference type="ARBA" id="ARBA00023316"/>
    </source>
</evidence>
<feature type="domain" description="SH3b" evidence="4">
    <location>
        <begin position="99"/>
        <end position="162"/>
    </location>
</feature>
<evidence type="ECO:0000313" key="5">
    <source>
        <dbReference type="EMBL" id="MFD1400016.1"/>
    </source>
</evidence>
<evidence type="ECO:0000259" key="4">
    <source>
        <dbReference type="PROSITE" id="PS51781"/>
    </source>
</evidence>
<dbReference type="InterPro" id="IPR050695">
    <property type="entry name" value="N-acetylmuramoyl_amidase_3"/>
</dbReference>
<dbReference type="Pfam" id="PF01520">
    <property type="entry name" value="Amidase_3"/>
    <property type="match status" value="1"/>
</dbReference>
<dbReference type="PIRSF" id="PIRSF037846">
    <property type="entry name" value="Autolysin_YrvJ_prd"/>
    <property type="match status" value="1"/>
</dbReference>
<keyword evidence="2" id="KW-0961">Cell wall biogenesis/degradation</keyword>
<dbReference type="InterPro" id="IPR003646">
    <property type="entry name" value="SH3-like_bac-type"/>
</dbReference>
<feature type="domain" description="SH3b" evidence="4">
    <location>
        <begin position="182"/>
        <end position="247"/>
    </location>
</feature>
<dbReference type="PROSITE" id="PS51781">
    <property type="entry name" value="SH3B"/>
    <property type="match status" value="3"/>
</dbReference>
<keyword evidence="1 5" id="KW-0378">Hydrolase</keyword>
<proteinExistence type="predicted"/>
<dbReference type="Proteomes" id="UP001597199">
    <property type="component" value="Unassembled WGS sequence"/>
</dbReference>
<dbReference type="PANTHER" id="PTHR30404:SF7">
    <property type="entry name" value="CELL WALL AMIDASE LYTH-RELATED"/>
    <property type="match status" value="1"/>
</dbReference>
<sequence length="441" mass="47155">MQFKQLKRWPLIAVFAALIGVSAATTTVLAASNTITVRANLLNVRLGPGLAYSVMGQVQNGTKLTVIKQQNSWDQVRLAGNKIGWVASWLVDQNEATTTTAKLATAKRTTNVRQYATTDAKILGTVNAGRQLKVIYQEGHWTQVAYDNTAAWVATSNITLSGNTVALAQPKQVSTTVKPQTTTVAAVKVTTTASVNLRQAGGLNAPIVAKLAKGTTLTVLDQSSDWYKVQTAAGKTGYVASWTVTTPGTKATKAATNLSEATIVLDPGHGGADSGALSTTNKYEKTYTLEMAKAIGSALQAQGANVIYTRSTDTFVDLAPRPAMATKAHADAFISIHFDSSANANEASGFTTYYYNSKKDLALAKALNQAFSSNLPLTNRGYQYGNFEVIRNNSQPAVLCEMGYINDDKDFAQIKSQNYQQQVASDVVQGLTAYFKAGNHQ</sequence>
<evidence type="ECO:0000256" key="3">
    <source>
        <dbReference type="SAM" id="SignalP"/>
    </source>
</evidence>
<feature type="chain" id="PRO_5046165345" evidence="3">
    <location>
        <begin position="31"/>
        <end position="441"/>
    </location>
</feature>
<evidence type="ECO:0000256" key="1">
    <source>
        <dbReference type="ARBA" id="ARBA00022801"/>
    </source>
</evidence>
<dbReference type="RefSeq" id="WP_204118958.1">
    <property type="nucleotide sequence ID" value="NZ_BOLV01000009.1"/>
</dbReference>
<dbReference type="EC" id="3.5.1.28" evidence="5"/>
<protein>
    <submittedName>
        <fullName evidence="5">N-acetylmuramoyl-L-alanine amidase</fullName>
        <ecNumber evidence="5">3.5.1.28</ecNumber>
    </submittedName>
</protein>
<dbReference type="SUPFAM" id="SSF53187">
    <property type="entry name" value="Zn-dependent exopeptidases"/>
    <property type="match status" value="1"/>
</dbReference>
<dbReference type="GO" id="GO:0008745">
    <property type="term" value="F:N-acetylmuramoyl-L-alanine amidase activity"/>
    <property type="evidence" value="ECO:0007669"/>
    <property type="project" value="UniProtKB-EC"/>
</dbReference>
<keyword evidence="6" id="KW-1185">Reference proteome</keyword>
<feature type="domain" description="SH3b" evidence="4">
    <location>
        <begin position="30"/>
        <end position="94"/>
    </location>
</feature>
<comment type="caution">
    <text evidence="5">The sequence shown here is derived from an EMBL/GenBank/DDBJ whole genome shotgun (WGS) entry which is preliminary data.</text>
</comment>
<organism evidence="5 6">
    <name type="scientific">Lacticaseibacillus suilingensis</name>
    <dbReference type="NCBI Taxonomy" id="2799577"/>
    <lineage>
        <taxon>Bacteria</taxon>
        <taxon>Bacillati</taxon>
        <taxon>Bacillota</taxon>
        <taxon>Bacilli</taxon>
        <taxon>Lactobacillales</taxon>
        <taxon>Lactobacillaceae</taxon>
        <taxon>Lacticaseibacillus</taxon>
    </lineage>
</organism>
<feature type="signal peptide" evidence="3">
    <location>
        <begin position="1"/>
        <end position="30"/>
    </location>
</feature>
<accession>A0ABW4BIU3</accession>
<dbReference type="InterPro" id="IPR002508">
    <property type="entry name" value="MurNAc-LAA_cat"/>
</dbReference>
<dbReference type="EMBL" id="JBHTOA010000046">
    <property type="protein sequence ID" value="MFD1400016.1"/>
    <property type="molecule type" value="Genomic_DNA"/>
</dbReference>
<evidence type="ECO:0000313" key="6">
    <source>
        <dbReference type="Proteomes" id="UP001597199"/>
    </source>
</evidence>
<dbReference type="Gene3D" id="3.40.630.40">
    <property type="entry name" value="Zn-dependent exopeptidases"/>
    <property type="match status" value="1"/>
</dbReference>
<dbReference type="Gene3D" id="2.30.30.40">
    <property type="entry name" value="SH3 Domains"/>
    <property type="match status" value="3"/>
</dbReference>
<dbReference type="InterPro" id="IPR017293">
    <property type="entry name" value="N-acetylmuramoyl-L-ala_amidase"/>
</dbReference>
<dbReference type="CDD" id="cd02696">
    <property type="entry name" value="MurNAc-LAA"/>
    <property type="match status" value="1"/>
</dbReference>
<dbReference type="SMART" id="SM00287">
    <property type="entry name" value="SH3b"/>
    <property type="match status" value="3"/>
</dbReference>
<gene>
    <name evidence="5" type="ORF">ACFQ41_11910</name>
</gene>
<name>A0ABW4BIU3_9LACO</name>
<dbReference type="SMART" id="SM00646">
    <property type="entry name" value="Ami_3"/>
    <property type="match status" value="1"/>
</dbReference>
<dbReference type="PANTHER" id="PTHR30404">
    <property type="entry name" value="N-ACETYLMURAMOYL-L-ALANINE AMIDASE"/>
    <property type="match status" value="1"/>
</dbReference>
<dbReference type="Pfam" id="PF08239">
    <property type="entry name" value="SH3_3"/>
    <property type="match status" value="3"/>
</dbReference>